<dbReference type="EMBL" id="BQNB010020198">
    <property type="protein sequence ID" value="GJT93391.1"/>
    <property type="molecule type" value="Genomic_DNA"/>
</dbReference>
<evidence type="ECO:0000313" key="3">
    <source>
        <dbReference type="Proteomes" id="UP001151760"/>
    </source>
</evidence>
<name>A0ABQ5HZR7_9ASTR</name>
<proteinExistence type="predicted"/>
<gene>
    <name evidence="2" type="ORF">Tco_1082236</name>
</gene>
<protein>
    <submittedName>
        <fullName evidence="2">Uncharacterized protein</fullName>
    </submittedName>
</protein>
<sequence length="237" mass="26677">MKTQKPRKAKGTTEISQSSGPISPCLQMKTNQKEREENRIGKWLSSTGFYLRIITDSVNTVRLNLLLPALVYAGRHSLTAVRHKLMLPGITSYCWIQALVDKKKVIISETSIKSDLKLDDAEETDYLPTATIYAELERMGEECIPNMGGKVAILILIARSYFVHASTKTFSSSHSQLPQVKDKGKEKMVEPKVPLKKKDQVALYKEMARNLEAQLQAELIKREACKAKGRRPTLAFN</sequence>
<keyword evidence="3" id="KW-1185">Reference proteome</keyword>
<reference evidence="2" key="1">
    <citation type="journal article" date="2022" name="Int. J. Mol. Sci.">
        <title>Draft Genome of Tanacetum Coccineum: Genomic Comparison of Closely Related Tanacetum-Family Plants.</title>
        <authorList>
            <person name="Yamashiro T."/>
            <person name="Shiraishi A."/>
            <person name="Nakayama K."/>
            <person name="Satake H."/>
        </authorList>
    </citation>
    <scope>NUCLEOTIDE SEQUENCE</scope>
</reference>
<comment type="caution">
    <text evidence="2">The sequence shown here is derived from an EMBL/GenBank/DDBJ whole genome shotgun (WGS) entry which is preliminary data.</text>
</comment>
<dbReference type="Proteomes" id="UP001151760">
    <property type="component" value="Unassembled WGS sequence"/>
</dbReference>
<feature type="compositionally biased region" description="Basic residues" evidence="1">
    <location>
        <begin position="1"/>
        <end position="10"/>
    </location>
</feature>
<evidence type="ECO:0000313" key="2">
    <source>
        <dbReference type="EMBL" id="GJT93391.1"/>
    </source>
</evidence>
<reference evidence="2" key="2">
    <citation type="submission" date="2022-01" db="EMBL/GenBank/DDBJ databases">
        <authorList>
            <person name="Yamashiro T."/>
            <person name="Shiraishi A."/>
            <person name="Satake H."/>
            <person name="Nakayama K."/>
        </authorList>
    </citation>
    <scope>NUCLEOTIDE SEQUENCE</scope>
</reference>
<accession>A0ABQ5HZR7</accession>
<feature type="region of interest" description="Disordered" evidence="1">
    <location>
        <begin position="1"/>
        <end position="26"/>
    </location>
</feature>
<organism evidence="2 3">
    <name type="scientific">Tanacetum coccineum</name>
    <dbReference type="NCBI Taxonomy" id="301880"/>
    <lineage>
        <taxon>Eukaryota</taxon>
        <taxon>Viridiplantae</taxon>
        <taxon>Streptophyta</taxon>
        <taxon>Embryophyta</taxon>
        <taxon>Tracheophyta</taxon>
        <taxon>Spermatophyta</taxon>
        <taxon>Magnoliopsida</taxon>
        <taxon>eudicotyledons</taxon>
        <taxon>Gunneridae</taxon>
        <taxon>Pentapetalae</taxon>
        <taxon>asterids</taxon>
        <taxon>campanulids</taxon>
        <taxon>Asterales</taxon>
        <taxon>Asteraceae</taxon>
        <taxon>Asteroideae</taxon>
        <taxon>Anthemideae</taxon>
        <taxon>Anthemidinae</taxon>
        <taxon>Tanacetum</taxon>
    </lineage>
</organism>
<evidence type="ECO:0000256" key="1">
    <source>
        <dbReference type="SAM" id="MobiDB-lite"/>
    </source>
</evidence>